<comment type="caution">
    <text evidence="1">The sequence shown here is derived from an EMBL/GenBank/DDBJ whole genome shotgun (WGS) entry which is preliminary data.</text>
</comment>
<reference evidence="1 2" key="1">
    <citation type="journal article" date="2019" name="Genome Biol. Evol.">
        <title>Insights into the evolution of the New World diploid cottons (Gossypium, subgenus Houzingenia) based on genome sequencing.</title>
        <authorList>
            <person name="Grover C.E."/>
            <person name="Arick M.A. 2nd"/>
            <person name="Thrash A."/>
            <person name="Conover J.L."/>
            <person name="Sanders W.S."/>
            <person name="Peterson D.G."/>
            <person name="Frelichowski J.E."/>
            <person name="Scheffler J.A."/>
            <person name="Scheffler B.E."/>
            <person name="Wendel J.F."/>
        </authorList>
    </citation>
    <scope>NUCLEOTIDE SEQUENCE [LARGE SCALE GENOMIC DNA]</scope>
    <source>
        <strain evidence="1">8</strain>
        <tissue evidence="1">Leaf</tissue>
    </source>
</reference>
<name>A0A7J8Q5I3_GOSRA</name>
<dbReference type="EMBL" id="JABEZZ010000009">
    <property type="protein sequence ID" value="MBA0596698.1"/>
    <property type="molecule type" value="Genomic_DNA"/>
</dbReference>
<protein>
    <submittedName>
        <fullName evidence="1">Uncharacterized protein</fullName>
    </submittedName>
</protein>
<gene>
    <name evidence="1" type="ORF">Gorai_013507</name>
</gene>
<dbReference type="Proteomes" id="UP000593578">
    <property type="component" value="Unassembled WGS sequence"/>
</dbReference>
<accession>A0A7J8Q5I3</accession>
<proteinExistence type="predicted"/>
<evidence type="ECO:0000313" key="2">
    <source>
        <dbReference type="Proteomes" id="UP000593578"/>
    </source>
</evidence>
<dbReference type="AlphaFoldDB" id="A0A7J8Q5I3"/>
<evidence type="ECO:0000313" key="1">
    <source>
        <dbReference type="EMBL" id="MBA0596698.1"/>
    </source>
</evidence>
<sequence length="31" mass="3543">MCGELMAVTVCYLAGVGYYCPSYKAKSYWRE</sequence>
<organism evidence="1 2">
    <name type="scientific">Gossypium raimondii</name>
    <name type="common">Peruvian cotton</name>
    <name type="synonym">Gossypium klotzschianum subsp. raimondii</name>
    <dbReference type="NCBI Taxonomy" id="29730"/>
    <lineage>
        <taxon>Eukaryota</taxon>
        <taxon>Viridiplantae</taxon>
        <taxon>Streptophyta</taxon>
        <taxon>Embryophyta</taxon>
        <taxon>Tracheophyta</taxon>
        <taxon>Spermatophyta</taxon>
        <taxon>Magnoliopsida</taxon>
        <taxon>eudicotyledons</taxon>
        <taxon>Gunneridae</taxon>
        <taxon>Pentapetalae</taxon>
        <taxon>rosids</taxon>
        <taxon>malvids</taxon>
        <taxon>Malvales</taxon>
        <taxon>Malvaceae</taxon>
        <taxon>Malvoideae</taxon>
        <taxon>Gossypium</taxon>
    </lineage>
</organism>